<keyword evidence="2" id="KW-1185">Reference proteome</keyword>
<dbReference type="EMBL" id="AP022577">
    <property type="protein sequence ID" value="BBX83030.1"/>
    <property type="molecule type" value="Genomic_DNA"/>
</dbReference>
<dbReference type="RefSeq" id="WP_163910974.1">
    <property type="nucleotide sequence ID" value="NZ_AP022577.1"/>
</dbReference>
<sequence length="54" mass="6064">MGLVKATHQKRTELTVDVTQHAKNSMQQKLWLDSIRGNTITTREPNQLNEGGMG</sequence>
<dbReference type="Proteomes" id="UP000465609">
    <property type="component" value="Chromosome"/>
</dbReference>
<reference evidence="1 2" key="1">
    <citation type="journal article" date="2019" name="Emerg. Microbes Infect.">
        <title>Comprehensive subspecies identification of 175 nontuberculous mycobacteria species based on 7547 genomic profiles.</title>
        <authorList>
            <person name="Matsumoto Y."/>
            <person name="Kinjo T."/>
            <person name="Motooka D."/>
            <person name="Nabeya D."/>
            <person name="Jung N."/>
            <person name="Uechi K."/>
            <person name="Horii T."/>
            <person name="Iida T."/>
            <person name="Fujita J."/>
            <person name="Nakamura S."/>
        </authorList>
    </citation>
    <scope>NUCLEOTIDE SEQUENCE [LARGE SCALE GENOMIC DNA]</scope>
    <source>
        <strain evidence="1 2">JCM 15296</strain>
    </source>
</reference>
<gene>
    <name evidence="1" type="ORF">MAUB_09030</name>
</gene>
<organism evidence="1 2">
    <name type="scientific">Mycolicibacterium aubagnense</name>
    <dbReference type="NCBI Taxonomy" id="319707"/>
    <lineage>
        <taxon>Bacteria</taxon>
        <taxon>Bacillati</taxon>
        <taxon>Actinomycetota</taxon>
        <taxon>Actinomycetes</taxon>
        <taxon>Mycobacteriales</taxon>
        <taxon>Mycobacteriaceae</taxon>
        <taxon>Mycolicibacterium</taxon>
    </lineage>
</organism>
<evidence type="ECO:0000313" key="1">
    <source>
        <dbReference type="EMBL" id="BBX83030.1"/>
    </source>
</evidence>
<protein>
    <submittedName>
        <fullName evidence="1">Uncharacterized protein</fullName>
    </submittedName>
</protein>
<name>A0ABM7I8J2_9MYCO</name>
<proteinExistence type="predicted"/>
<evidence type="ECO:0000313" key="2">
    <source>
        <dbReference type="Proteomes" id="UP000465609"/>
    </source>
</evidence>
<accession>A0ABM7I8J2</accession>